<dbReference type="Proteomes" id="UP000003250">
    <property type="component" value="Unassembled WGS sequence"/>
</dbReference>
<gene>
    <name evidence="10" type="ORF">MAXJ12_17728</name>
</gene>
<evidence type="ECO:0000256" key="6">
    <source>
        <dbReference type="ARBA" id="ARBA00022840"/>
    </source>
</evidence>
<evidence type="ECO:0000256" key="5">
    <source>
        <dbReference type="ARBA" id="ARBA00022741"/>
    </source>
</evidence>
<feature type="domain" description="ABC transporter" evidence="9">
    <location>
        <begin position="13"/>
        <end position="263"/>
    </location>
</feature>
<dbReference type="PANTHER" id="PTHR43297:SF2">
    <property type="entry name" value="DIPEPTIDE TRANSPORT ATP-BINDING PROTEIN DPPD"/>
    <property type="match status" value="1"/>
</dbReference>
<dbReference type="RefSeq" id="WP_008837164.1">
    <property type="nucleotide sequence ID" value="NZ_AHAM01000141.1"/>
</dbReference>
<evidence type="ECO:0000313" key="11">
    <source>
        <dbReference type="Proteomes" id="UP000003250"/>
    </source>
</evidence>
<sequence length="991" mass="107036">MNEAVRNPTEPIVEIENLSISFFTRRGEIPAVMDFSCTVMPGEAMGIVGESGCGKSTVSLGIMRDLSNIGKIVGGRIKFQGRDMGDMSQEELQAIRGNKIAMIYQEPMASLNPAMKVGRQLMEVPLLHDKASKEEAYNRSLAMLKSVRLPDPERMMKSYPHQLSGGQQQRIVIAMALLSKPALLLLDEPTTALDVTVEAGIVELVKGLGKEFGTSMIFVSHNLGLILETCDRITVMYSGEAVETGNIKDVFDRMRHPYTQGLFRSIPLPGADKNSRPLISIPGQLPLPHERPKGCNFGPRCHHFVEGVCNAAEIPMIPVEGHDNHFSRCVRFNEIDWSAVPEGARTHKEPVTPGAPVLKINDLKKYYKVAANEIFGGSGEGRVVKANEAISFEARESETVAIVGESGCGKSTLAKVLLGLETASSGTVTLGNSEIQSIGIEDRDVKTVSSIQMVFQNPFDTLNPSHSVGSQIIRTLEKFGVGRNPAERRNRMLELLDLVKLPRAFAERMPRQLSGGQKQRIGVARAFAGRAQVVVADEPVSALDVSVQAAVTELLMDIQRESKTTMLFISHDLSVVRYIADRVVVMYLGHIVEQGTTDQIFSPPYHPYTEALLSAIPIADTSVVKKHIVLEGDIPSAMNPPSGCPFQTRCPRKHLVPDNLCETQLPPFKDLGNGHRSLCWLDDDVLATMEPVISFSGGDDHAPVADAVPADTPQRPEGRGADPGFAGRPPQRPHGKTATPEAGMAGAEAREAEAKARTRREEVRDDRGGQGADIDPSDPSSALPASPLQVGEGRQADDADVPSAFEETVEERAQDATGRAPKTPNQSGSAKTARAKPSTKANAKPASATKATPASLAALQSGAKAPAAKTPRVATQLKPAKAAPKPSGKMPAEPARAAVDRGRPAGIARPAQPDDLKLISGIGPKIERLLNELGIYTYAQIAAWKKTERAWVSGYLNFSGRIERDDWVRQAKALAKGGEAEYIKVFGRRPR</sequence>
<reference evidence="10 11" key="1">
    <citation type="journal article" date="2012" name="J. Bacteriol.">
        <title>Draft Genome Sequence of Mesorhizobium alhagi CCNWXJ12-2T, a Novel Salt-Resistant Species Isolated from the Desert of Northwestern China.</title>
        <authorList>
            <person name="Zhou M."/>
            <person name="Chen W."/>
            <person name="Chen H."/>
            <person name="Wei G."/>
        </authorList>
    </citation>
    <scope>NUCLEOTIDE SEQUENCE [LARGE SCALE GENOMIC DNA]</scope>
    <source>
        <strain evidence="10 11">CCNWXJ12-2</strain>
    </source>
</reference>
<dbReference type="InterPro" id="IPR003593">
    <property type="entry name" value="AAA+_ATPase"/>
</dbReference>
<evidence type="ECO:0000259" key="9">
    <source>
        <dbReference type="PROSITE" id="PS50893"/>
    </source>
</evidence>
<comment type="similarity">
    <text evidence="2">Belongs to the ABC transporter superfamily.</text>
</comment>
<comment type="subcellular location">
    <subcellularLocation>
        <location evidence="1">Cell inner membrane</location>
        <topology evidence="1">Peripheral membrane protein</topology>
    </subcellularLocation>
</comment>
<dbReference type="InterPro" id="IPR013563">
    <property type="entry name" value="Oligopep_ABC_C"/>
</dbReference>
<dbReference type="InterPro" id="IPR027417">
    <property type="entry name" value="P-loop_NTPase"/>
</dbReference>
<dbReference type="InterPro" id="IPR003439">
    <property type="entry name" value="ABC_transporter-like_ATP-bd"/>
</dbReference>
<accession>H0HTQ4</accession>
<keyword evidence="7" id="KW-0472">Membrane</keyword>
<feature type="region of interest" description="Disordered" evidence="8">
    <location>
        <begin position="696"/>
        <end position="911"/>
    </location>
</feature>
<keyword evidence="3" id="KW-0813">Transport</keyword>
<protein>
    <submittedName>
        <fullName evidence="10">ATP-binding protein of dipeptide ABC transporter</fullName>
    </submittedName>
</protein>
<dbReference type="CDD" id="cd03257">
    <property type="entry name" value="ABC_NikE_OppD_transporters"/>
    <property type="match status" value="2"/>
</dbReference>
<dbReference type="AlphaFoldDB" id="H0HTQ4"/>
<dbReference type="PATRIC" id="fig|1107882.3.peg.3462"/>
<dbReference type="FunFam" id="3.40.50.300:FF:000016">
    <property type="entry name" value="Oligopeptide ABC transporter ATP-binding component"/>
    <property type="match status" value="1"/>
</dbReference>
<keyword evidence="5" id="KW-0547">Nucleotide-binding</keyword>
<name>H0HTQ4_9HYPH</name>
<proteinExistence type="inferred from homology"/>
<evidence type="ECO:0000256" key="8">
    <source>
        <dbReference type="SAM" id="MobiDB-lite"/>
    </source>
</evidence>
<dbReference type="GO" id="GO:0015833">
    <property type="term" value="P:peptide transport"/>
    <property type="evidence" value="ECO:0007669"/>
    <property type="project" value="InterPro"/>
</dbReference>
<dbReference type="GO" id="GO:0005524">
    <property type="term" value="F:ATP binding"/>
    <property type="evidence" value="ECO:0007669"/>
    <property type="project" value="UniProtKB-KW"/>
</dbReference>
<dbReference type="GO" id="GO:0005886">
    <property type="term" value="C:plasma membrane"/>
    <property type="evidence" value="ECO:0007669"/>
    <property type="project" value="UniProtKB-SubCell"/>
</dbReference>
<feature type="compositionally biased region" description="Basic and acidic residues" evidence="8">
    <location>
        <begin position="748"/>
        <end position="768"/>
    </location>
</feature>
<dbReference type="PANTHER" id="PTHR43297">
    <property type="entry name" value="OLIGOPEPTIDE TRANSPORT ATP-BINDING PROTEIN APPD"/>
    <property type="match status" value="1"/>
</dbReference>
<feature type="domain" description="ABC transporter" evidence="9">
    <location>
        <begin position="358"/>
        <end position="613"/>
    </location>
</feature>
<evidence type="ECO:0000256" key="7">
    <source>
        <dbReference type="ARBA" id="ARBA00023136"/>
    </source>
</evidence>
<dbReference type="GO" id="GO:0016887">
    <property type="term" value="F:ATP hydrolysis activity"/>
    <property type="evidence" value="ECO:0007669"/>
    <property type="project" value="InterPro"/>
</dbReference>
<dbReference type="NCBIfam" id="TIGR01727">
    <property type="entry name" value="oligo_HPY"/>
    <property type="match status" value="2"/>
</dbReference>
<feature type="compositionally biased region" description="Low complexity" evidence="8">
    <location>
        <begin position="878"/>
        <end position="892"/>
    </location>
</feature>
<evidence type="ECO:0000256" key="4">
    <source>
        <dbReference type="ARBA" id="ARBA00022475"/>
    </source>
</evidence>
<feature type="compositionally biased region" description="Low complexity" evidence="8">
    <location>
        <begin position="835"/>
        <end position="858"/>
    </location>
</feature>
<dbReference type="Pfam" id="PF00005">
    <property type="entry name" value="ABC_tran"/>
    <property type="match status" value="2"/>
</dbReference>
<evidence type="ECO:0000313" key="10">
    <source>
        <dbReference type="EMBL" id="EHK55890.1"/>
    </source>
</evidence>
<dbReference type="PROSITE" id="PS00211">
    <property type="entry name" value="ABC_TRANSPORTER_1"/>
    <property type="match status" value="2"/>
</dbReference>
<keyword evidence="6 10" id="KW-0067">ATP-binding</keyword>
<dbReference type="GO" id="GO:0055085">
    <property type="term" value="P:transmembrane transport"/>
    <property type="evidence" value="ECO:0007669"/>
    <property type="project" value="UniProtKB-ARBA"/>
</dbReference>
<dbReference type="EMBL" id="AHAM01000141">
    <property type="protein sequence ID" value="EHK55890.1"/>
    <property type="molecule type" value="Genomic_DNA"/>
</dbReference>
<dbReference type="Pfam" id="PF08352">
    <property type="entry name" value="oligo_HPY"/>
    <property type="match status" value="2"/>
</dbReference>
<dbReference type="SUPFAM" id="SSF52540">
    <property type="entry name" value="P-loop containing nucleoside triphosphate hydrolases"/>
    <property type="match status" value="2"/>
</dbReference>
<keyword evidence="4" id="KW-1003">Cell membrane</keyword>
<dbReference type="SMART" id="SM00382">
    <property type="entry name" value="AAA"/>
    <property type="match status" value="2"/>
</dbReference>
<dbReference type="PROSITE" id="PS50893">
    <property type="entry name" value="ABC_TRANSPORTER_2"/>
    <property type="match status" value="2"/>
</dbReference>
<evidence type="ECO:0000256" key="3">
    <source>
        <dbReference type="ARBA" id="ARBA00022448"/>
    </source>
</evidence>
<dbReference type="InterPro" id="IPR050388">
    <property type="entry name" value="ABC_Ni/Peptide_Import"/>
</dbReference>
<evidence type="ECO:0000256" key="2">
    <source>
        <dbReference type="ARBA" id="ARBA00005417"/>
    </source>
</evidence>
<dbReference type="NCBIfam" id="NF008453">
    <property type="entry name" value="PRK11308.1"/>
    <property type="match status" value="2"/>
</dbReference>
<organism evidence="10 11">
    <name type="scientific">Mesorhizobium alhagi CCNWXJ12-2</name>
    <dbReference type="NCBI Taxonomy" id="1107882"/>
    <lineage>
        <taxon>Bacteria</taxon>
        <taxon>Pseudomonadati</taxon>
        <taxon>Pseudomonadota</taxon>
        <taxon>Alphaproteobacteria</taxon>
        <taxon>Hyphomicrobiales</taxon>
        <taxon>Phyllobacteriaceae</taxon>
        <taxon>Allomesorhizobium</taxon>
    </lineage>
</organism>
<keyword evidence="11" id="KW-1185">Reference proteome</keyword>
<evidence type="ECO:0000256" key="1">
    <source>
        <dbReference type="ARBA" id="ARBA00004417"/>
    </source>
</evidence>
<dbReference type="Gene3D" id="3.40.50.300">
    <property type="entry name" value="P-loop containing nucleotide triphosphate hydrolases"/>
    <property type="match status" value="2"/>
</dbReference>
<feature type="compositionally biased region" description="Low complexity" evidence="8">
    <location>
        <begin position="777"/>
        <end position="788"/>
    </location>
</feature>
<dbReference type="InterPro" id="IPR017871">
    <property type="entry name" value="ABC_transporter-like_CS"/>
</dbReference>